<feature type="compositionally biased region" description="Acidic residues" evidence="1">
    <location>
        <begin position="109"/>
        <end position="119"/>
    </location>
</feature>
<keyword evidence="3" id="KW-1185">Reference proteome</keyword>
<dbReference type="STRING" id="574566.I0Z9J0"/>
<name>I0Z9J0_COCSC</name>
<sequence>MQSEEDEDDIDQLLAGVQEPVSSKPKLTRLKRARASDSVAEVPASKRCEVEGVAASPARLAASASRESSPAPSAFRRSDLGEANEVSPAAAKSASAERQQGSEGGAGDDYWDEEDELEDYVMRRDLGQIKDDNAEGSGSDSGSEESGHSGKGGGEDDADSDDGALDNKELAAETQRILRDAARSDRIGKGAAPQVQPLSGVLAKIMQRKEEAISRQGFCLIAYAAKTPEQRVQKHPKPAVSVSPWEEDDGDLLLVDSDDDKEANKAAAKRALAQEESQLFGLESQSLPDQTILAKSTTPAQAC</sequence>
<feature type="compositionally biased region" description="Acidic residues" evidence="1">
    <location>
        <begin position="155"/>
        <end position="164"/>
    </location>
</feature>
<dbReference type="RefSeq" id="XP_005651853.1">
    <property type="nucleotide sequence ID" value="XM_005651796.1"/>
</dbReference>
<feature type="compositionally biased region" description="Basic and acidic residues" evidence="1">
    <location>
        <begin position="120"/>
        <end position="133"/>
    </location>
</feature>
<evidence type="ECO:0000256" key="1">
    <source>
        <dbReference type="SAM" id="MobiDB-lite"/>
    </source>
</evidence>
<feature type="compositionally biased region" description="Acidic residues" evidence="1">
    <location>
        <begin position="245"/>
        <end position="260"/>
    </location>
</feature>
<dbReference type="EMBL" id="AGSI01000001">
    <property type="protein sequence ID" value="EIE27309.1"/>
    <property type="molecule type" value="Genomic_DNA"/>
</dbReference>
<protein>
    <submittedName>
        <fullName evidence="2">Uncharacterized protein</fullName>
    </submittedName>
</protein>
<comment type="caution">
    <text evidence="2">The sequence shown here is derived from an EMBL/GenBank/DDBJ whole genome shotgun (WGS) entry which is preliminary data.</text>
</comment>
<feature type="compositionally biased region" description="Low complexity" evidence="1">
    <location>
        <begin position="54"/>
        <end position="75"/>
    </location>
</feature>
<evidence type="ECO:0000313" key="2">
    <source>
        <dbReference type="EMBL" id="EIE27309.1"/>
    </source>
</evidence>
<dbReference type="Proteomes" id="UP000007264">
    <property type="component" value="Unassembled WGS sequence"/>
</dbReference>
<dbReference type="KEGG" id="csl:COCSUDRAFT_55328"/>
<dbReference type="OrthoDB" id="515488at2759"/>
<feature type="compositionally biased region" description="Acidic residues" evidence="1">
    <location>
        <begin position="1"/>
        <end position="11"/>
    </location>
</feature>
<evidence type="ECO:0000313" key="3">
    <source>
        <dbReference type="Proteomes" id="UP000007264"/>
    </source>
</evidence>
<dbReference type="AlphaFoldDB" id="I0Z9J0"/>
<feature type="region of interest" description="Disordered" evidence="1">
    <location>
        <begin position="229"/>
        <end position="260"/>
    </location>
</feature>
<proteinExistence type="predicted"/>
<reference evidence="2 3" key="1">
    <citation type="journal article" date="2012" name="Genome Biol.">
        <title>The genome of the polar eukaryotic microalga coccomyxa subellipsoidea reveals traits of cold adaptation.</title>
        <authorList>
            <person name="Blanc G."/>
            <person name="Agarkova I."/>
            <person name="Grimwood J."/>
            <person name="Kuo A."/>
            <person name="Brueggeman A."/>
            <person name="Dunigan D."/>
            <person name="Gurnon J."/>
            <person name="Ladunga I."/>
            <person name="Lindquist E."/>
            <person name="Lucas S."/>
            <person name="Pangilinan J."/>
            <person name="Proschold T."/>
            <person name="Salamov A."/>
            <person name="Schmutz J."/>
            <person name="Weeks D."/>
            <person name="Yamada T."/>
            <person name="Claverie J.M."/>
            <person name="Grigoriev I."/>
            <person name="Van Etten J."/>
            <person name="Lomsadze A."/>
            <person name="Borodovsky M."/>
        </authorList>
    </citation>
    <scope>NUCLEOTIDE SEQUENCE [LARGE SCALE GENOMIC DNA]</scope>
    <source>
        <strain evidence="2 3">C-169</strain>
    </source>
</reference>
<accession>I0Z9J0</accession>
<organism evidence="2 3">
    <name type="scientific">Coccomyxa subellipsoidea (strain C-169)</name>
    <name type="common">Green microalga</name>
    <dbReference type="NCBI Taxonomy" id="574566"/>
    <lineage>
        <taxon>Eukaryota</taxon>
        <taxon>Viridiplantae</taxon>
        <taxon>Chlorophyta</taxon>
        <taxon>core chlorophytes</taxon>
        <taxon>Trebouxiophyceae</taxon>
        <taxon>Trebouxiophyceae incertae sedis</taxon>
        <taxon>Coccomyxaceae</taxon>
        <taxon>Coccomyxa</taxon>
        <taxon>Coccomyxa subellipsoidea</taxon>
    </lineage>
</organism>
<gene>
    <name evidence="2" type="ORF">COCSUDRAFT_55328</name>
</gene>
<dbReference type="GeneID" id="17045324"/>
<feature type="region of interest" description="Disordered" evidence="1">
    <location>
        <begin position="1"/>
        <end position="172"/>
    </location>
</feature>